<gene>
    <name evidence="2" type="ORF">A3B40_03095</name>
</gene>
<dbReference type="Pfam" id="PF04350">
    <property type="entry name" value="PilO"/>
    <property type="match status" value="1"/>
</dbReference>
<reference evidence="2 3" key="1">
    <citation type="journal article" date="2016" name="Nat. Commun.">
        <title>Thousands of microbial genomes shed light on interconnected biogeochemical processes in an aquifer system.</title>
        <authorList>
            <person name="Anantharaman K."/>
            <person name="Brown C.T."/>
            <person name="Hug L.A."/>
            <person name="Sharon I."/>
            <person name="Castelle C.J."/>
            <person name="Probst A.J."/>
            <person name="Thomas B.C."/>
            <person name="Singh A."/>
            <person name="Wilkins M.J."/>
            <person name="Karaoz U."/>
            <person name="Brodie E.L."/>
            <person name="Williams K.H."/>
            <person name="Hubbard S.S."/>
            <person name="Banfield J.F."/>
        </authorList>
    </citation>
    <scope>NUCLEOTIDE SEQUENCE [LARGE SCALE GENOMIC DNA]</scope>
</reference>
<dbReference type="GO" id="GO:0043107">
    <property type="term" value="P:type IV pilus-dependent motility"/>
    <property type="evidence" value="ECO:0007669"/>
    <property type="project" value="InterPro"/>
</dbReference>
<organism evidence="2 3">
    <name type="scientific">Candidatus Roizmanbacteria bacterium RIFCSPLOWO2_01_FULL_37_16</name>
    <dbReference type="NCBI Taxonomy" id="1802058"/>
    <lineage>
        <taxon>Bacteria</taxon>
        <taxon>Candidatus Roizmaniibacteriota</taxon>
    </lineage>
</organism>
<protein>
    <submittedName>
        <fullName evidence="2">Uncharacterized protein</fullName>
    </submittedName>
</protein>
<proteinExistence type="predicted"/>
<keyword evidence="1" id="KW-0812">Transmembrane</keyword>
<comment type="caution">
    <text evidence="2">The sequence shown here is derived from an EMBL/GenBank/DDBJ whole genome shotgun (WGS) entry which is preliminary data.</text>
</comment>
<evidence type="ECO:0000256" key="1">
    <source>
        <dbReference type="SAM" id="Phobius"/>
    </source>
</evidence>
<feature type="transmembrane region" description="Helical" evidence="1">
    <location>
        <begin position="18"/>
        <end position="36"/>
    </location>
</feature>
<keyword evidence="1" id="KW-0472">Membrane</keyword>
<keyword evidence="1" id="KW-1133">Transmembrane helix</keyword>
<name>A0A1F7IIS1_9BACT</name>
<dbReference type="Gene3D" id="3.30.70.60">
    <property type="match status" value="1"/>
</dbReference>
<sequence>MEKTSFIKKLYNVTTKDYTYTIAFFFIFSFFIFYVIKPNLLSVFETNAKIKQLEKTNILYERQIDKIIEIQSVFERNREDFLILDEAIGSKPEVNKLLSDVAISSGESTLAVERIDIFDINLKEKVKEEKLKSFVINMDLTGTFEDTVFYIKKIYGQRRLKLIPDLELVKDRIETSPSASLKIKLKVEGYHL</sequence>
<dbReference type="Proteomes" id="UP000178040">
    <property type="component" value="Unassembled WGS sequence"/>
</dbReference>
<dbReference type="GO" id="GO:0043683">
    <property type="term" value="P:type IV pilus assembly"/>
    <property type="evidence" value="ECO:0007669"/>
    <property type="project" value="InterPro"/>
</dbReference>
<dbReference type="InterPro" id="IPR007445">
    <property type="entry name" value="PilO"/>
</dbReference>
<dbReference type="AlphaFoldDB" id="A0A1F7IIS1"/>
<dbReference type="InterPro" id="IPR014717">
    <property type="entry name" value="Transl_elong_EF1B/ribsomal_bS6"/>
</dbReference>
<evidence type="ECO:0000313" key="3">
    <source>
        <dbReference type="Proteomes" id="UP000178040"/>
    </source>
</evidence>
<dbReference type="EMBL" id="MGAI01000058">
    <property type="protein sequence ID" value="OGK43224.1"/>
    <property type="molecule type" value="Genomic_DNA"/>
</dbReference>
<accession>A0A1F7IIS1</accession>
<evidence type="ECO:0000313" key="2">
    <source>
        <dbReference type="EMBL" id="OGK43224.1"/>
    </source>
</evidence>